<dbReference type="Proteomes" id="UP001151287">
    <property type="component" value="Unassembled WGS sequence"/>
</dbReference>
<comment type="caution">
    <text evidence="5">The sequence shown here is derived from an EMBL/GenBank/DDBJ whole genome shotgun (WGS) entry which is preliminary data.</text>
</comment>
<feature type="compositionally biased region" description="Gly residues" evidence="2">
    <location>
        <begin position="802"/>
        <end position="811"/>
    </location>
</feature>
<feature type="region of interest" description="Disordered" evidence="2">
    <location>
        <begin position="204"/>
        <end position="226"/>
    </location>
</feature>
<name>A0A9Q0HVS2_9POAL</name>
<dbReference type="EMBL" id="JAMQYH010000001">
    <property type="protein sequence ID" value="KAJ1700226.1"/>
    <property type="molecule type" value="Genomic_DNA"/>
</dbReference>
<gene>
    <name evidence="5" type="ORF">LUZ63_000005</name>
</gene>
<organism evidence="5 6">
    <name type="scientific">Rhynchospora breviuscula</name>
    <dbReference type="NCBI Taxonomy" id="2022672"/>
    <lineage>
        <taxon>Eukaryota</taxon>
        <taxon>Viridiplantae</taxon>
        <taxon>Streptophyta</taxon>
        <taxon>Embryophyta</taxon>
        <taxon>Tracheophyta</taxon>
        <taxon>Spermatophyta</taxon>
        <taxon>Magnoliopsida</taxon>
        <taxon>Liliopsida</taxon>
        <taxon>Poales</taxon>
        <taxon>Cyperaceae</taxon>
        <taxon>Cyperoideae</taxon>
        <taxon>Rhynchosporeae</taxon>
        <taxon>Rhynchospora</taxon>
    </lineage>
</organism>
<dbReference type="InterPro" id="IPR006868">
    <property type="entry name" value="DUF630"/>
</dbReference>
<dbReference type="OrthoDB" id="663995at2759"/>
<evidence type="ECO:0000256" key="1">
    <source>
        <dbReference type="SAM" id="Coils"/>
    </source>
</evidence>
<sequence>MGCSASRLQDAEAVQLCKDRTNFIKQALQQRSKFASGHIEYIQSLERVSMALHRFINGDYKQQLLLPFDPYITPPLLAKKRPSLEIHTLDPAKRNFHVTRYLRPGGNTSISVQQRPPPVETIRVESHCATENGNAANLLTATSTAASSVKHSQDFGEIRYMKSNSHPSVTVQERHQPAEAIRIESYFPMDSNYVIDGRSFDESSYTNTASSSYDHGSGLGSYPPPSPQDSQWDFFWNPFSSLENYTYPNPSYSSYDRIVSDDDVVGLQRVREQEGIPELEEDINSVELESAEESDDEEEDTIENETERESDPGINTQELGFRPKAANTSTASDNIRHDMKGFQKKGMDSVEVVSDALRGVDVELKREEREKKNLVRDSKKDAEESKPGFTVYMNRRPLCLAEVMREIQLQFQRASDAAHEITGLLEAGQVQSNQLSSTPSDLAAKLLNPVALLRSGSSRSSSSRFFLGSTGSREDMFDTSSCFSDDSSVVSTSHRSTLDRLYVWEKKLYHEVKTGEKIKVEYEKKLHQLRSQDVTGEEPSSVDRTRAALQNLHTRLKVSFHSVQSISRRIETLRDEELYPQLMDLLQGIERMWRAMAECHRIQKRAIDEAKPLIFCSSNLFFAASSTLNPAMSGPPHVGPAAAALEAELRTWRRSFAAWVCAQRAYAVAMLGWAQRCCGARQDESGEQMAGCNEDAGRMFRACWRWAQGMDGMSGGAQVMDGLDFFAAGIGSLCTGLGAQEGEGGEEGVVQMAGRVVFAGLSVAVSALAEYAGESGERYGVMVRRCKDEREAQSRQSQSPGTGTGTGIKTN</sequence>
<feature type="region of interest" description="Disordered" evidence="2">
    <location>
        <begin position="270"/>
        <end position="335"/>
    </location>
</feature>
<evidence type="ECO:0000259" key="3">
    <source>
        <dbReference type="Pfam" id="PF04782"/>
    </source>
</evidence>
<evidence type="ECO:0000259" key="4">
    <source>
        <dbReference type="Pfam" id="PF04783"/>
    </source>
</evidence>
<dbReference type="Pfam" id="PF04782">
    <property type="entry name" value="DUF632"/>
    <property type="match status" value="1"/>
</dbReference>
<reference evidence="5" key="1">
    <citation type="journal article" date="2022" name="Cell">
        <title>Repeat-based holocentromeres influence genome architecture and karyotype evolution.</title>
        <authorList>
            <person name="Hofstatter P.G."/>
            <person name="Thangavel G."/>
            <person name="Lux T."/>
            <person name="Neumann P."/>
            <person name="Vondrak T."/>
            <person name="Novak P."/>
            <person name="Zhang M."/>
            <person name="Costa L."/>
            <person name="Castellani M."/>
            <person name="Scott A."/>
            <person name="Toegelov H."/>
            <person name="Fuchs J."/>
            <person name="Mata-Sucre Y."/>
            <person name="Dias Y."/>
            <person name="Vanzela A.L.L."/>
            <person name="Huettel B."/>
            <person name="Almeida C.C.S."/>
            <person name="Simkova H."/>
            <person name="Souza G."/>
            <person name="Pedrosa-Harand A."/>
            <person name="Macas J."/>
            <person name="Mayer K.F.X."/>
            <person name="Houben A."/>
            <person name="Marques A."/>
        </authorList>
    </citation>
    <scope>NUCLEOTIDE SEQUENCE</scope>
    <source>
        <strain evidence="5">RhyBre1mFocal</strain>
    </source>
</reference>
<proteinExistence type="predicted"/>
<evidence type="ECO:0000313" key="5">
    <source>
        <dbReference type="EMBL" id="KAJ1700226.1"/>
    </source>
</evidence>
<feature type="region of interest" description="Disordered" evidence="2">
    <location>
        <begin position="787"/>
        <end position="811"/>
    </location>
</feature>
<dbReference type="AlphaFoldDB" id="A0A9Q0HVS2"/>
<evidence type="ECO:0000256" key="2">
    <source>
        <dbReference type="SAM" id="MobiDB-lite"/>
    </source>
</evidence>
<dbReference type="Pfam" id="PF04783">
    <property type="entry name" value="DUF630"/>
    <property type="match status" value="1"/>
</dbReference>
<protein>
    <submittedName>
        <fullName evidence="5">Uncharacterized protein</fullName>
    </submittedName>
</protein>
<dbReference type="PANTHER" id="PTHR21450:SF3">
    <property type="entry name" value="DUF630 FAMILY PROTEIN (DUF630 AND DUF632)"/>
    <property type="match status" value="1"/>
</dbReference>
<feature type="coiled-coil region" evidence="1">
    <location>
        <begin position="357"/>
        <end position="384"/>
    </location>
</feature>
<keyword evidence="1" id="KW-0175">Coiled coil</keyword>
<evidence type="ECO:0000313" key="6">
    <source>
        <dbReference type="Proteomes" id="UP001151287"/>
    </source>
</evidence>
<feature type="compositionally biased region" description="Acidic residues" evidence="2">
    <location>
        <begin position="275"/>
        <end position="304"/>
    </location>
</feature>
<feature type="compositionally biased region" description="Polar residues" evidence="2">
    <location>
        <begin position="204"/>
        <end position="214"/>
    </location>
</feature>
<feature type="domain" description="DUF630" evidence="4">
    <location>
        <begin position="1"/>
        <end position="58"/>
    </location>
</feature>
<feature type="domain" description="DUF632" evidence="3">
    <location>
        <begin position="400"/>
        <end position="730"/>
    </location>
</feature>
<dbReference type="InterPro" id="IPR006867">
    <property type="entry name" value="DUF632"/>
</dbReference>
<accession>A0A9Q0HVS2</accession>
<keyword evidence="6" id="KW-1185">Reference proteome</keyword>
<dbReference type="PANTHER" id="PTHR21450">
    <property type="entry name" value="PROTEIN ALTERED PHOSPHATE STARVATION RESPONSE 1"/>
    <property type="match status" value="1"/>
</dbReference>